<dbReference type="Pfam" id="PF01841">
    <property type="entry name" value="Transglut_core"/>
    <property type="match status" value="1"/>
</dbReference>
<accession>C9Y7W1</accession>
<feature type="domain" description="Transglutaminase-like" evidence="1">
    <location>
        <begin position="179"/>
        <end position="243"/>
    </location>
</feature>
<dbReference type="PANTHER" id="PTHR33490">
    <property type="entry name" value="BLR5614 PROTEIN-RELATED"/>
    <property type="match status" value="1"/>
</dbReference>
<dbReference type="AlphaFoldDB" id="C9Y7W1"/>
<dbReference type="SUPFAM" id="SSF54001">
    <property type="entry name" value="Cysteine proteinases"/>
    <property type="match status" value="1"/>
</dbReference>
<dbReference type="SMART" id="SM00460">
    <property type="entry name" value="TGc"/>
    <property type="match status" value="1"/>
</dbReference>
<dbReference type="InterPro" id="IPR002931">
    <property type="entry name" value="Transglutaminase-like"/>
</dbReference>
<dbReference type="Gene3D" id="3.10.620.30">
    <property type="match status" value="1"/>
</dbReference>
<proteinExistence type="predicted"/>
<gene>
    <name evidence="2" type="ORF">Csp_A02120</name>
</gene>
<evidence type="ECO:0000259" key="1">
    <source>
        <dbReference type="SMART" id="SM00460"/>
    </source>
</evidence>
<sequence length="304" mass="33140">MQGGAQTKARQTCRRGGMIRLRLAIQLHYQVQPPGGDFVFHLHAAFTPRQRVVSESLHFSQPLAYTLESSPPSTNRVLRTSALPGMLQVAYAATVDLDHWVAAPATIAEVPVSRLPTNVLPYLYPSRYCQSDLLLQFAQQEFGQRWQGYSRVQAIRDWVLQHTAFSPNTSNSNTSALDTLQSHVGVCRDFAHLMIALCRAANVPARFTTGIDYGADPALGPTDFHAYVEAYVGDRWYLFDPSGTAIPMGLVRFATGRDAADVAFATIFGSVQSSTPVISIEAIPGADGLLRVPHHSADALSTDG</sequence>
<organism evidence="2">
    <name type="scientific">Curvibacter symbiont subsp. Hydra magnipapillata</name>
    <dbReference type="NCBI Taxonomy" id="667019"/>
    <lineage>
        <taxon>Bacteria</taxon>
        <taxon>Pseudomonadati</taxon>
        <taxon>Pseudomonadota</taxon>
        <taxon>Betaproteobacteria</taxon>
        <taxon>Burkholderiales</taxon>
        <taxon>Comamonadaceae</taxon>
        <taxon>Curvibacter</taxon>
    </lineage>
</organism>
<dbReference type="InterPro" id="IPR038765">
    <property type="entry name" value="Papain-like_cys_pep_sf"/>
</dbReference>
<name>C9Y7W1_CURXX</name>
<evidence type="ECO:0000313" key="2">
    <source>
        <dbReference type="EMBL" id="CBA27406.1"/>
    </source>
</evidence>
<dbReference type="PANTHER" id="PTHR33490:SF12">
    <property type="entry name" value="BLL5557 PROTEIN"/>
    <property type="match status" value="1"/>
</dbReference>
<reference evidence="2" key="1">
    <citation type="journal article" date="2010" name="Nature">
        <title>The dynamic genome of Hydra.</title>
        <authorList>
            <person name="Chapman J.A."/>
            <person name="Kirkness E.F."/>
            <person name="Simakov O."/>
            <person name="Hampson S.E."/>
            <person name="Mitros T."/>
            <person name="Weinmaier T."/>
            <person name="Rattei T."/>
            <person name="Balasubramanian P.G."/>
            <person name="Borman J."/>
            <person name="Busam D."/>
            <person name="Disbennett K."/>
            <person name="Pfannkoch C."/>
            <person name="Sumin N."/>
            <person name="Sutton G."/>
            <person name="Viswanathan L."/>
            <person name="Walenz B."/>
            <person name="Goodstein D.M."/>
            <person name="Hellsten U."/>
            <person name="Kawashima T."/>
            <person name="Prochnik S.E."/>
            <person name="Putnam N.H."/>
            <person name="Shu S."/>
            <person name="Blumberg B."/>
            <person name="Dana C.E."/>
            <person name="Gee L."/>
            <person name="Kibler D.F."/>
            <person name="Law L."/>
            <person name="Lindgens D."/>
            <person name="Martinez D.E."/>
            <person name="Peng J."/>
            <person name="Wigge P.A."/>
            <person name="Bertulat B."/>
            <person name="Guder C."/>
            <person name="Nakamura Y."/>
            <person name="Ozbek S."/>
            <person name="Watanabe H."/>
            <person name="Khalturin K."/>
            <person name="Hemmrich G."/>
            <person name="Franke A."/>
            <person name="Augustin R."/>
            <person name="Fraune S."/>
            <person name="Hayakawa E."/>
            <person name="Hayakawa S."/>
            <person name="Hirose M."/>
            <person name="Hwang J."/>
            <person name="Ikeo K."/>
            <person name="Nishimiya-Fujisawa C."/>
            <person name="Ogura A."/>
            <person name="Takahashi T."/>
            <person name="Steinmetz P.R."/>
            <person name="Zhang X."/>
            <person name="Aufschnaiter R."/>
            <person name="Eder M.K."/>
            <person name="Gorny A.K."/>
            <person name="Salvenmoser W."/>
            <person name="Heimberg A.M."/>
            <person name="Wheeler B.M."/>
            <person name="Peterson K.J."/>
            <person name="Boettger A."/>
            <person name="Tischler P."/>
            <person name="Wolf A."/>
            <person name="Gojobori T."/>
            <person name="Remington K.A."/>
            <person name="Strausberg R.L."/>
            <person name="Venter J."/>
            <person name="Technau U."/>
            <person name="Hobmayer B."/>
            <person name="Bosch T.C."/>
            <person name="Holstein T.W."/>
            <person name="Fujisawa T."/>
            <person name="Bode H.R."/>
            <person name="David C.N."/>
            <person name="Rokhsar D.S."/>
            <person name="Steele R.E."/>
        </authorList>
    </citation>
    <scope>NUCLEOTIDE SEQUENCE</scope>
</reference>
<dbReference type="Gene3D" id="2.60.40.2250">
    <property type="match status" value="1"/>
</dbReference>
<dbReference type="EMBL" id="FN543104">
    <property type="protein sequence ID" value="CBA27406.1"/>
    <property type="molecule type" value="Genomic_DNA"/>
</dbReference>
<protein>
    <recommendedName>
        <fullName evidence="1">Transglutaminase-like domain-containing protein</fullName>
    </recommendedName>
</protein>